<keyword evidence="2" id="KW-1185">Reference proteome</keyword>
<dbReference type="EMBL" id="BMAV01017394">
    <property type="protein sequence ID" value="GFY69016.1"/>
    <property type="molecule type" value="Genomic_DNA"/>
</dbReference>
<proteinExistence type="predicted"/>
<dbReference type="AlphaFoldDB" id="A0A8X6YDG1"/>
<dbReference type="Proteomes" id="UP000886998">
    <property type="component" value="Unassembled WGS sequence"/>
</dbReference>
<name>A0A8X6YDG1_9ARAC</name>
<gene>
    <name evidence="1" type="ORF">TNIN_152432</name>
</gene>
<reference evidence="1" key="1">
    <citation type="submission" date="2020-08" db="EMBL/GenBank/DDBJ databases">
        <title>Multicomponent nature underlies the extraordinary mechanical properties of spider dragline silk.</title>
        <authorList>
            <person name="Kono N."/>
            <person name="Nakamura H."/>
            <person name="Mori M."/>
            <person name="Yoshida Y."/>
            <person name="Ohtoshi R."/>
            <person name="Malay A.D."/>
            <person name="Moran D.A.P."/>
            <person name="Tomita M."/>
            <person name="Numata K."/>
            <person name="Arakawa K."/>
        </authorList>
    </citation>
    <scope>NUCLEOTIDE SEQUENCE</scope>
</reference>
<evidence type="ECO:0000313" key="2">
    <source>
        <dbReference type="Proteomes" id="UP000886998"/>
    </source>
</evidence>
<comment type="caution">
    <text evidence="1">The sequence shown here is derived from an EMBL/GenBank/DDBJ whole genome shotgun (WGS) entry which is preliminary data.</text>
</comment>
<sequence length="81" mass="9251">MESEVAKEKVAAKLQVDDTTIRDTGLTLLQEDDTAIPDIGLELKKMTYEFEEMLKKRLADSEKVDQIANECIEMELLCLMK</sequence>
<evidence type="ECO:0000313" key="1">
    <source>
        <dbReference type="EMBL" id="GFY69016.1"/>
    </source>
</evidence>
<protein>
    <submittedName>
        <fullName evidence="1">Uncharacterized protein</fullName>
    </submittedName>
</protein>
<organism evidence="1 2">
    <name type="scientific">Trichonephila inaurata madagascariensis</name>
    <dbReference type="NCBI Taxonomy" id="2747483"/>
    <lineage>
        <taxon>Eukaryota</taxon>
        <taxon>Metazoa</taxon>
        <taxon>Ecdysozoa</taxon>
        <taxon>Arthropoda</taxon>
        <taxon>Chelicerata</taxon>
        <taxon>Arachnida</taxon>
        <taxon>Araneae</taxon>
        <taxon>Araneomorphae</taxon>
        <taxon>Entelegynae</taxon>
        <taxon>Araneoidea</taxon>
        <taxon>Nephilidae</taxon>
        <taxon>Trichonephila</taxon>
        <taxon>Trichonephila inaurata</taxon>
    </lineage>
</organism>
<accession>A0A8X6YDG1</accession>